<dbReference type="AlphaFoldDB" id="A0A919CF59"/>
<feature type="domain" description="HTH marR-type" evidence="2">
    <location>
        <begin position="13"/>
        <end position="145"/>
    </location>
</feature>
<accession>A0A919CF59</accession>
<evidence type="ECO:0000313" key="4">
    <source>
        <dbReference type="Proteomes" id="UP000638353"/>
    </source>
</evidence>
<dbReference type="SMART" id="SM00347">
    <property type="entry name" value="HTH_MARR"/>
    <property type="match status" value="1"/>
</dbReference>
<gene>
    <name evidence="3" type="ORF">GCM10010334_74700</name>
</gene>
<reference evidence="3" key="2">
    <citation type="submission" date="2020-09" db="EMBL/GenBank/DDBJ databases">
        <authorList>
            <person name="Sun Q."/>
            <person name="Ohkuma M."/>
        </authorList>
    </citation>
    <scope>NUCLEOTIDE SEQUENCE</scope>
    <source>
        <strain evidence="3">JCM 4637</strain>
    </source>
</reference>
<dbReference type="InterPro" id="IPR036390">
    <property type="entry name" value="WH_DNA-bd_sf"/>
</dbReference>
<evidence type="ECO:0000259" key="2">
    <source>
        <dbReference type="PROSITE" id="PS50995"/>
    </source>
</evidence>
<dbReference type="PROSITE" id="PS50995">
    <property type="entry name" value="HTH_MARR_2"/>
    <property type="match status" value="1"/>
</dbReference>
<reference evidence="3" key="1">
    <citation type="journal article" date="2014" name="Int. J. Syst. Evol. Microbiol.">
        <title>Complete genome sequence of Corynebacterium casei LMG S-19264T (=DSM 44701T), isolated from a smear-ripened cheese.</title>
        <authorList>
            <consortium name="US DOE Joint Genome Institute (JGI-PGF)"/>
            <person name="Walter F."/>
            <person name="Albersmeier A."/>
            <person name="Kalinowski J."/>
            <person name="Ruckert C."/>
        </authorList>
    </citation>
    <scope>NUCLEOTIDE SEQUENCE</scope>
    <source>
        <strain evidence="3">JCM 4637</strain>
    </source>
</reference>
<dbReference type="GO" id="GO:0003700">
    <property type="term" value="F:DNA-binding transcription factor activity"/>
    <property type="evidence" value="ECO:0007669"/>
    <property type="project" value="InterPro"/>
</dbReference>
<dbReference type="GO" id="GO:0006950">
    <property type="term" value="P:response to stress"/>
    <property type="evidence" value="ECO:0007669"/>
    <property type="project" value="TreeGrafter"/>
</dbReference>
<feature type="region of interest" description="Disordered" evidence="1">
    <location>
        <begin position="147"/>
        <end position="196"/>
    </location>
</feature>
<dbReference type="Gene3D" id="1.10.10.10">
    <property type="entry name" value="Winged helix-like DNA-binding domain superfamily/Winged helix DNA-binding domain"/>
    <property type="match status" value="1"/>
</dbReference>
<dbReference type="EMBL" id="BMVC01000022">
    <property type="protein sequence ID" value="GHD15035.1"/>
    <property type="molecule type" value="Genomic_DNA"/>
</dbReference>
<dbReference type="RefSeq" id="WP_189826447.1">
    <property type="nucleotide sequence ID" value="NZ_BMVC01000022.1"/>
</dbReference>
<comment type="caution">
    <text evidence="3">The sequence shown here is derived from an EMBL/GenBank/DDBJ whole genome shotgun (WGS) entry which is preliminary data.</text>
</comment>
<proteinExistence type="predicted"/>
<feature type="compositionally biased region" description="Low complexity" evidence="1">
    <location>
        <begin position="151"/>
        <end position="162"/>
    </location>
</feature>
<dbReference type="InterPro" id="IPR000835">
    <property type="entry name" value="HTH_MarR-typ"/>
</dbReference>
<dbReference type="PANTHER" id="PTHR33164:SF103">
    <property type="entry name" value="REGULATORY PROTEIN MARR"/>
    <property type="match status" value="1"/>
</dbReference>
<name>A0A919CF59_9ACTN</name>
<evidence type="ECO:0000313" key="3">
    <source>
        <dbReference type="EMBL" id="GHD15035.1"/>
    </source>
</evidence>
<protein>
    <recommendedName>
        <fullName evidence="2">HTH marR-type domain-containing protein</fullName>
    </recommendedName>
</protein>
<dbReference type="PANTHER" id="PTHR33164">
    <property type="entry name" value="TRANSCRIPTIONAL REGULATOR, MARR FAMILY"/>
    <property type="match status" value="1"/>
</dbReference>
<evidence type="ECO:0000256" key="1">
    <source>
        <dbReference type="SAM" id="MobiDB-lite"/>
    </source>
</evidence>
<dbReference type="Proteomes" id="UP000638353">
    <property type="component" value="Unassembled WGS sequence"/>
</dbReference>
<dbReference type="Pfam" id="PF01047">
    <property type="entry name" value="MarR"/>
    <property type="match status" value="1"/>
</dbReference>
<dbReference type="SUPFAM" id="SSF46785">
    <property type="entry name" value="Winged helix' DNA-binding domain"/>
    <property type="match status" value="1"/>
</dbReference>
<dbReference type="InterPro" id="IPR036388">
    <property type="entry name" value="WH-like_DNA-bd_sf"/>
</dbReference>
<dbReference type="InterPro" id="IPR039422">
    <property type="entry name" value="MarR/SlyA-like"/>
</dbReference>
<organism evidence="3 4">
    <name type="scientific">Streptomyces finlayi</name>
    <dbReference type="NCBI Taxonomy" id="67296"/>
    <lineage>
        <taxon>Bacteria</taxon>
        <taxon>Bacillati</taxon>
        <taxon>Actinomycetota</taxon>
        <taxon>Actinomycetes</taxon>
        <taxon>Kitasatosporales</taxon>
        <taxon>Streptomycetaceae</taxon>
        <taxon>Streptomyces</taxon>
    </lineage>
</organism>
<sequence length="196" mass="21032">MDPAAAHPAGGAAAGVAREVVEQLEMLWERGRDAVPTAPVSTSQLRVLYILDERDGINHRELGRRLGARPSSVSRLCDRLQAIGYLHRSFSSTDRREVTLGLTSLGRGYLGELRAHREQELASTLAAMTPQELDALTRGLTAFRKAHDAAGARAAARPTTAPNPELDPGDDGSERPADTRQAANLTGPHSRASRIA</sequence>